<dbReference type="PANTHER" id="PTHR10589">
    <property type="entry name" value="UBIQUITIN CARBOXYL-TERMINAL HYDROLASE"/>
    <property type="match status" value="1"/>
</dbReference>
<sequence>MGDFTKKRWLPLEANPEVMNQFVQGLGFPEDAAFHDVYGFDDDLLAMVPQPVLAVLLLFPITPESEAARLAERETASKDACKVSDKVYFMKQTVGNACGTIGLLHAIGNNLSQIDLAEDSFLKKFFKSTSSMTPDERAEFLEADTELEGAHSVAASAGDTTPPDITVSVDLHFVCFVHVEGGLYELDGRKSIPVYHGASSKEGILKDAIKVIQEFIARNPQSHNFNVIALSREKPESIHELAK</sequence>
<reference evidence="10 11" key="1">
    <citation type="submission" date="2024-09" db="EMBL/GenBank/DDBJ databases">
        <title>Chromosome-scale assembly of Riccia fluitans.</title>
        <authorList>
            <person name="Paukszto L."/>
            <person name="Sawicki J."/>
            <person name="Karawczyk K."/>
            <person name="Piernik-Szablinska J."/>
            <person name="Szczecinska M."/>
            <person name="Mazdziarz M."/>
        </authorList>
    </citation>
    <scope>NUCLEOTIDE SEQUENCE [LARGE SCALE GENOMIC DNA]</scope>
    <source>
        <strain evidence="10">Rf_01</strain>
        <tissue evidence="10">Aerial parts of the thallus</tissue>
    </source>
</reference>
<comment type="caution">
    <text evidence="10">The sequence shown here is derived from an EMBL/GenBank/DDBJ whole genome shotgun (WGS) entry which is preliminary data.</text>
</comment>
<dbReference type="InterPro" id="IPR036959">
    <property type="entry name" value="Peptidase_C12_UCH_sf"/>
</dbReference>
<dbReference type="InterPro" id="IPR001578">
    <property type="entry name" value="Peptidase_C12_UCH"/>
</dbReference>
<dbReference type="SUPFAM" id="SSF54001">
    <property type="entry name" value="Cysteine proteinases"/>
    <property type="match status" value="1"/>
</dbReference>
<accession>A0ABD1Z333</accession>
<evidence type="ECO:0000256" key="1">
    <source>
        <dbReference type="ARBA" id="ARBA00000707"/>
    </source>
</evidence>
<name>A0ABD1Z333_9MARC</name>
<feature type="site" description="Important for enzyme activity" evidence="7">
    <location>
        <position position="187"/>
    </location>
</feature>
<evidence type="ECO:0000256" key="5">
    <source>
        <dbReference type="ARBA" id="ARBA00022801"/>
    </source>
</evidence>
<gene>
    <name evidence="10" type="ORF">R1flu_009648</name>
</gene>
<evidence type="ECO:0000256" key="4">
    <source>
        <dbReference type="ARBA" id="ARBA00022786"/>
    </source>
</evidence>
<evidence type="ECO:0000259" key="9">
    <source>
        <dbReference type="PROSITE" id="PS52048"/>
    </source>
</evidence>
<dbReference type="EMBL" id="JBHFFA010000002">
    <property type="protein sequence ID" value="KAL2642061.1"/>
    <property type="molecule type" value="Genomic_DNA"/>
</dbReference>
<keyword evidence="4 7" id="KW-0833">Ubl conjugation pathway</keyword>
<dbReference type="GO" id="GO:0004843">
    <property type="term" value="F:cysteine-type deubiquitinase activity"/>
    <property type="evidence" value="ECO:0007669"/>
    <property type="project" value="UniProtKB-UniRule"/>
</dbReference>
<dbReference type="PRINTS" id="PR00707">
    <property type="entry name" value="UBCTHYDRLASE"/>
</dbReference>
<evidence type="ECO:0000256" key="8">
    <source>
        <dbReference type="RuleBase" id="RU361215"/>
    </source>
</evidence>
<dbReference type="Gene3D" id="3.40.532.10">
    <property type="entry name" value="Peptidase C12, ubiquitin carboxyl-terminal hydrolase"/>
    <property type="match status" value="1"/>
</dbReference>
<protein>
    <recommendedName>
        <fullName evidence="8">Ubiquitin carboxyl-terminal hydrolase</fullName>
        <ecNumber evidence="8">3.4.19.12</ecNumber>
    </recommendedName>
</protein>
<comment type="catalytic activity">
    <reaction evidence="1 7 8">
        <text>Thiol-dependent hydrolysis of ester, thioester, amide, peptide and isopeptide bonds formed by the C-terminal Gly of ubiquitin (a 76-residue protein attached to proteins as an intracellular targeting signal).</text>
        <dbReference type="EC" id="3.4.19.12"/>
    </reaction>
</comment>
<dbReference type="GO" id="GO:0006511">
    <property type="term" value="P:ubiquitin-dependent protein catabolic process"/>
    <property type="evidence" value="ECO:0007669"/>
    <property type="project" value="UniProtKB-UniRule"/>
</dbReference>
<dbReference type="PROSITE" id="PS52048">
    <property type="entry name" value="UCH_DOMAIN"/>
    <property type="match status" value="1"/>
</dbReference>
<keyword evidence="3 7" id="KW-0645">Protease</keyword>
<dbReference type="Pfam" id="PF01088">
    <property type="entry name" value="Peptidase_C12"/>
    <property type="match status" value="1"/>
</dbReference>
<evidence type="ECO:0000256" key="7">
    <source>
        <dbReference type="PROSITE-ProRule" id="PRU01393"/>
    </source>
</evidence>
<feature type="active site" description="Proton donor" evidence="7">
    <location>
        <position position="172"/>
    </location>
</feature>
<proteinExistence type="inferred from homology"/>
<feature type="domain" description="UCH catalytic" evidence="9">
    <location>
        <begin position="8"/>
        <end position="232"/>
    </location>
</feature>
<feature type="active site" description="Nucleophile" evidence="7">
    <location>
        <position position="98"/>
    </location>
</feature>
<dbReference type="FunFam" id="3.40.532.10:FF:000007">
    <property type="entry name" value="Ubiquitin carboxyl-terminal hydrolase"/>
    <property type="match status" value="1"/>
</dbReference>
<keyword evidence="11" id="KW-1185">Reference proteome</keyword>
<organism evidence="10 11">
    <name type="scientific">Riccia fluitans</name>
    <dbReference type="NCBI Taxonomy" id="41844"/>
    <lineage>
        <taxon>Eukaryota</taxon>
        <taxon>Viridiplantae</taxon>
        <taxon>Streptophyta</taxon>
        <taxon>Embryophyta</taxon>
        <taxon>Marchantiophyta</taxon>
        <taxon>Marchantiopsida</taxon>
        <taxon>Marchantiidae</taxon>
        <taxon>Marchantiales</taxon>
        <taxon>Ricciaceae</taxon>
        <taxon>Riccia</taxon>
    </lineage>
</organism>
<evidence type="ECO:0000313" key="10">
    <source>
        <dbReference type="EMBL" id="KAL2642061.1"/>
    </source>
</evidence>
<dbReference type="CDD" id="cd09616">
    <property type="entry name" value="Peptidase_C12_UCH_L1_L3"/>
    <property type="match status" value="1"/>
</dbReference>
<dbReference type="PANTHER" id="PTHR10589:SF17">
    <property type="entry name" value="UBIQUITIN CARBOXYL-TERMINAL HYDROLASE"/>
    <property type="match status" value="1"/>
</dbReference>
<dbReference type="EC" id="3.4.19.12" evidence="8"/>
<evidence type="ECO:0000313" key="11">
    <source>
        <dbReference type="Proteomes" id="UP001605036"/>
    </source>
</evidence>
<evidence type="ECO:0000256" key="6">
    <source>
        <dbReference type="ARBA" id="ARBA00022807"/>
    </source>
</evidence>
<evidence type="ECO:0000256" key="2">
    <source>
        <dbReference type="ARBA" id="ARBA00009326"/>
    </source>
</evidence>
<dbReference type="Proteomes" id="UP001605036">
    <property type="component" value="Unassembled WGS sequence"/>
</dbReference>
<dbReference type="InterPro" id="IPR038765">
    <property type="entry name" value="Papain-like_cys_pep_sf"/>
</dbReference>
<comment type="similarity">
    <text evidence="2 7 8">Belongs to the peptidase C12 family.</text>
</comment>
<keyword evidence="5 7" id="KW-0378">Hydrolase</keyword>
<dbReference type="AlphaFoldDB" id="A0ABD1Z333"/>
<keyword evidence="6 7" id="KW-0788">Thiol protease</keyword>
<feature type="site" description="Transition state stabilizer" evidence="7">
    <location>
        <position position="92"/>
    </location>
</feature>
<evidence type="ECO:0000256" key="3">
    <source>
        <dbReference type="ARBA" id="ARBA00022670"/>
    </source>
</evidence>